<gene>
    <name evidence="1" type="ORF">LSINAPIS_LOCUS11077</name>
</gene>
<dbReference type="AlphaFoldDB" id="A0A5E4QR41"/>
<protein>
    <submittedName>
        <fullName evidence="1">Uncharacterized protein</fullName>
    </submittedName>
</protein>
<proteinExistence type="predicted"/>
<keyword evidence="2" id="KW-1185">Reference proteome</keyword>
<dbReference type="EMBL" id="FZQP02004712">
    <property type="protein sequence ID" value="VVD00447.1"/>
    <property type="molecule type" value="Genomic_DNA"/>
</dbReference>
<reference evidence="1 2" key="1">
    <citation type="submission" date="2017-07" db="EMBL/GenBank/DDBJ databases">
        <authorList>
            <person name="Talla V."/>
            <person name="Backstrom N."/>
        </authorList>
    </citation>
    <scope>NUCLEOTIDE SEQUENCE [LARGE SCALE GENOMIC DNA]</scope>
</reference>
<evidence type="ECO:0000313" key="1">
    <source>
        <dbReference type="EMBL" id="VVD00447.1"/>
    </source>
</evidence>
<sequence length="69" mass="8009">MHEFWHTTRRANFYDPCLFRFINNPIRPVDAPVWRTADGAGALPRCAAIPSQHDNIVQSDEHIALYFKL</sequence>
<accession>A0A5E4QR41</accession>
<evidence type="ECO:0000313" key="2">
    <source>
        <dbReference type="Proteomes" id="UP000324832"/>
    </source>
</evidence>
<organism evidence="1 2">
    <name type="scientific">Leptidea sinapis</name>
    <dbReference type="NCBI Taxonomy" id="189913"/>
    <lineage>
        <taxon>Eukaryota</taxon>
        <taxon>Metazoa</taxon>
        <taxon>Ecdysozoa</taxon>
        <taxon>Arthropoda</taxon>
        <taxon>Hexapoda</taxon>
        <taxon>Insecta</taxon>
        <taxon>Pterygota</taxon>
        <taxon>Neoptera</taxon>
        <taxon>Endopterygota</taxon>
        <taxon>Lepidoptera</taxon>
        <taxon>Glossata</taxon>
        <taxon>Ditrysia</taxon>
        <taxon>Papilionoidea</taxon>
        <taxon>Pieridae</taxon>
        <taxon>Dismorphiinae</taxon>
        <taxon>Leptidea</taxon>
    </lineage>
</organism>
<name>A0A5E4QR41_9NEOP</name>
<dbReference type="Proteomes" id="UP000324832">
    <property type="component" value="Unassembled WGS sequence"/>
</dbReference>